<dbReference type="AlphaFoldDB" id="A0A2J8ITL5"/>
<dbReference type="EMBL" id="NBAG03000597">
    <property type="protein sequence ID" value="PNI13863.1"/>
    <property type="molecule type" value="Genomic_DNA"/>
</dbReference>
<name>A0A2J8ITL5_PANTR</name>
<evidence type="ECO:0000313" key="1">
    <source>
        <dbReference type="EMBL" id="PNI13863.1"/>
    </source>
</evidence>
<gene>
    <name evidence="1" type="ORF">CK820_G0053331</name>
</gene>
<reference evidence="1 2" key="1">
    <citation type="submission" date="2017-12" db="EMBL/GenBank/DDBJ databases">
        <title>High-resolution comparative analysis of great ape genomes.</title>
        <authorList>
            <person name="Pollen A."/>
            <person name="Hastie A."/>
            <person name="Hormozdiari F."/>
            <person name="Dougherty M."/>
            <person name="Liu R."/>
            <person name="Chaisson M."/>
            <person name="Hoppe E."/>
            <person name="Hill C."/>
            <person name="Pang A."/>
            <person name="Hillier L."/>
            <person name="Baker C."/>
            <person name="Armstrong J."/>
            <person name="Shendure J."/>
            <person name="Paten B."/>
            <person name="Wilson R."/>
            <person name="Chao H."/>
            <person name="Schneider V."/>
            <person name="Ventura M."/>
            <person name="Kronenberg Z."/>
            <person name="Murali S."/>
            <person name="Gordon D."/>
            <person name="Cantsilieris S."/>
            <person name="Munson K."/>
            <person name="Nelson B."/>
            <person name="Raja A."/>
            <person name="Underwood J."/>
            <person name="Diekhans M."/>
            <person name="Fiddes I."/>
            <person name="Haussler D."/>
            <person name="Eichler E."/>
        </authorList>
    </citation>
    <scope>NUCLEOTIDE SEQUENCE [LARGE SCALE GENOMIC DNA]</scope>
    <source>
        <strain evidence="1">Yerkes chimp pedigree #C0471</strain>
    </source>
</reference>
<comment type="caution">
    <text evidence="1">The sequence shown here is derived from an EMBL/GenBank/DDBJ whole genome shotgun (WGS) entry which is preliminary data.</text>
</comment>
<organism evidence="1 2">
    <name type="scientific">Pan troglodytes</name>
    <name type="common">Chimpanzee</name>
    <dbReference type="NCBI Taxonomy" id="9598"/>
    <lineage>
        <taxon>Eukaryota</taxon>
        <taxon>Metazoa</taxon>
        <taxon>Chordata</taxon>
        <taxon>Craniata</taxon>
        <taxon>Vertebrata</taxon>
        <taxon>Euteleostomi</taxon>
        <taxon>Mammalia</taxon>
        <taxon>Eutheria</taxon>
        <taxon>Euarchontoglires</taxon>
        <taxon>Primates</taxon>
        <taxon>Haplorrhini</taxon>
        <taxon>Catarrhini</taxon>
        <taxon>Hominidae</taxon>
        <taxon>Pan</taxon>
    </lineage>
</organism>
<protein>
    <submittedName>
        <fullName evidence="1">CD99 isoform 4</fullName>
    </submittedName>
</protein>
<dbReference type="Proteomes" id="UP000236370">
    <property type="component" value="Unassembled WGS sequence"/>
</dbReference>
<feature type="non-terminal residue" evidence="1">
    <location>
        <position position="1"/>
    </location>
</feature>
<accession>A0A2J8ITL5</accession>
<proteinExistence type="predicted"/>
<evidence type="ECO:0000313" key="2">
    <source>
        <dbReference type="Proteomes" id="UP000236370"/>
    </source>
</evidence>
<sequence length="62" mass="7026">TRKRSYASKKMKELPCACSSVFREKKATLKIEENEAAWITLLKFISACAMREKILAKSSSLT</sequence>